<evidence type="ECO:0000313" key="1">
    <source>
        <dbReference type="EMBL" id="BBN97519.1"/>
    </source>
</evidence>
<gene>
    <name evidence="1" type="ORF">St703_02240</name>
</gene>
<protein>
    <submittedName>
        <fullName evidence="1">Uncharacterized protein</fullName>
    </submittedName>
</protein>
<name>A0A5K7WV03_9BACL</name>
<accession>A0A5K7WV03</accession>
<sequence length="330" mass="38635">MKEEKDMILPKEIGDAAPDITLEHKFVNVPDKLENIYHHEIIKRYGISRCMKNGYAQRTNHEIYSGLKRVANKRINLDAEIVNLPFTVLDLRGNPANTAFTDRYDQRIFLVPDYTPVRIVSDKAFHKTGYDELLKEKKITKEQHDYFVSNMEKMDVGERVSSSIIHEYGHILTYRALDRESVDNAKRVFEFLHDYKYLDNCSKRIVQFSESSVPWKINAAIEQLAEDYRVSHDIRDSFSCAQLPHCITFKQDIENPDYFLEGVEIMAKLLNVSKKKVKRNETSDRNYLDSIMPFGEASRTPKLSQFMHGNPTPMTEEDYQRDLKFFENDD</sequence>
<evidence type="ECO:0000313" key="2">
    <source>
        <dbReference type="Proteomes" id="UP000326951"/>
    </source>
</evidence>
<dbReference type="AlphaFoldDB" id="A0A5K7WV03"/>
<dbReference type="RefSeq" id="WP_152080095.1">
    <property type="nucleotide sequence ID" value="NZ_AP021853.1"/>
</dbReference>
<dbReference type="Proteomes" id="UP000326951">
    <property type="component" value="Chromosome"/>
</dbReference>
<proteinExistence type="predicted"/>
<dbReference type="EMBL" id="AP021853">
    <property type="protein sequence ID" value="BBN97519.1"/>
    <property type="molecule type" value="Genomic_DNA"/>
</dbReference>
<reference evidence="1 2" key="1">
    <citation type="submission" date="2019-09" db="EMBL/GenBank/DDBJ databases">
        <title>Complete genome sequence of Sporolactobacillus terrae 70-3.</title>
        <authorList>
            <person name="Tanaka N."/>
            <person name="Shiwa Y."/>
            <person name="Fujita N."/>
            <person name="Tanasupawat S."/>
        </authorList>
    </citation>
    <scope>NUCLEOTIDE SEQUENCE [LARGE SCALE GENOMIC DNA]</scope>
    <source>
        <strain evidence="1 2">70-3</strain>
    </source>
</reference>
<organism evidence="1 2">
    <name type="scientific">Sporolactobacillus terrae</name>
    <dbReference type="NCBI Taxonomy" id="269673"/>
    <lineage>
        <taxon>Bacteria</taxon>
        <taxon>Bacillati</taxon>
        <taxon>Bacillota</taxon>
        <taxon>Bacilli</taxon>
        <taxon>Bacillales</taxon>
        <taxon>Sporolactobacillaceae</taxon>
        <taxon>Sporolactobacillus</taxon>
    </lineage>
</organism>